<organism evidence="1 2">
    <name type="scientific">Bacteroides stercoris</name>
    <dbReference type="NCBI Taxonomy" id="46506"/>
    <lineage>
        <taxon>Bacteria</taxon>
        <taxon>Pseudomonadati</taxon>
        <taxon>Bacteroidota</taxon>
        <taxon>Bacteroidia</taxon>
        <taxon>Bacteroidales</taxon>
        <taxon>Bacteroidaceae</taxon>
        <taxon>Bacteroides</taxon>
    </lineage>
</organism>
<dbReference type="AlphaFoldDB" id="A0A413UXJ5"/>
<dbReference type="RefSeq" id="WP_220399832.1">
    <property type="nucleotide sequence ID" value="NZ_QSGN01000046.1"/>
</dbReference>
<protein>
    <submittedName>
        <fullName evidence="1">Uncharacterized protein</fullName>
    </submittedName>
</protein>
<gene>
    <name evidence="1" type="ORF">DW889_14320</name>
</gene>
<name>A0A413UXJ5_BACSE</name>
<proteinExistence type="predicted"/>
<accession>A0A413UXJ5</accession>
<feature type="non-terminal residue" evidence="1">
    <location>
        <position position="1"/>
    </location>
</feature>
<comment type="caution">
    <text evidence="1">The sequence shown here is derived from an EMBL/GenBank/DDBJ whole genome shotgun (WGS) entry which is preliminary data.</text>
</comment>
<dbReference type="Proteomes" id="UP000283482">
    <property type="component" value="Unassembled WGS sequence"/>
</dbReference>
<evidence type="ECO:0000313" key="2">
    <source>
        <dbReference type="Proteomes" id="UP000283482"/>
    </source>
</evidence>
<evidence type="ECO:0000313" key="1">
    <source>
        <dbReference type="EMBL" id="RHB25194.1"/>
    </source>
</evidence>
<reference evidence="1 2" key="1">
    <citation type="submission" date="2018-08" db="EMBL/GenBank/DDBJ databases">
        <title>A genome reference for cultivated species of the human gut microbiota.</title>
        <authorList>
            <person name="Zou Y."/>
            <person name="Xue W."/>
            <person name="Luo G."/>
        </authorList>
    </citation>
    <scope>NUCLEOTIDE SEQUENCE [LARGE SCALE GENOMIC DNA]</scope>
    <source>
        <strain evidence="1 2">AM40-34</strain>
    </source>
</reference>
<sequence length="60" mass="6988">MTDNLLFFDFISNSRYLKAKGQAINILKSLRNIIKIRLIYTKQPLCIKQKRPPNGSLSQH</sequence>
<dbReference type="EMBL" id="QSGN01000046">
    <property type="protein sequence ID" value="RHB25194.1"/>
    <property type="molecule type" value="Genomic_DNA"/>
</dbReference>